<reference evidence="3" key="2">
    <citation type="submission" date="2020-09" db="EMBL/GenBank/DDBJ databases">
        <authorList>
            <person name="Sun Q."/>
            <person name="Zhou Y."/>
        </authorList>
    </citation>
    <scope>NUCLEOTIDE SEQUENCE</scope>
    <source>
        <strain evidence="3">CGMCC 1.15478</strain>
    </source>
</reference>
<dbReference type="PANTHER" id="PTHR43473">
    <property type="entry name" value="MAGNESIUM-CHELATASE SUBUNIT CHLD, CHLOROPLASTIC"/>
    <property type="match status" value="1"/>
</dbReference>
<gene>
    <name evidence="3" type="ORF">GCM10011410_30440</name>
</gene>
<feature type="compositionally biased region" description="Acidic residues" evidence="1">
    <location>
        <begin position="202"/>
        <end position="211"/>
    </location>
</feature>
<comment type="caution">
    <text evidence="3">The sequence shown here is derived from an EMBL/GenBank/DDBJ whole genome shotgun (WGS) entry which is preliminary data.</text>
</comment>
<feature type="region of interest" description="Disordered" evidence="1">
    <location>
        <begin position="177"/>
        <end position="239"/>
    </location>
</feature>
<proteinExistence type="predicted"/>
<sequence>MAAIEPEPQELVVADDWALCETWVRGGQYGLLLVGDSWGREQLWRELAERCRRSHTSADLFPAADLAQIDFTTISDRVLASAPEFESVPRALAAKLTCVIGVRVRPQTKPARVSASGFPQHDCVRALAANGIHDHTIDIGAARMVTSIIRESGNTHAALEALYRTVVAPRVHFLSTDDSADISPMSQESADDEESPSTGESGESEATDADETTQQGSDSSDSTAHDGSGESGGAEFDSGEISDMDEEAADYETEHAAAISDEFATTILPTPPTQRLRGLVIRSAVRRGIRINGDRGRAGRVVSIERAHGVVAVLPTLVAAARRRASTVADQQLIHRSDLRGVLRRSRAKTLTVVIVDRSDSMGRLRIKQATDIATQALGQAYLDRSEVAIISARGSKASLVLPPTRGIRRAHSMLASLPSGGGTPLASAFELTRMVCLPYTTRKNTQVNIVVATDGSTNVKLSNDLPGDAVSQAREQLGLLTQMASVAVLPLRHTGMRVTDDQLAWLTDSGATVMS</sequence>
<dbReference type="Proteomes" id="UP000641514">
    <property type="component" value="Unassembled WGS sequence"/>
</dbReference>
<reference evidence="3" key="1">
    <citation type="journal article" date="2014" name="Int. J. Syst. Evol. Microbiol.">
        <title>Complete genome sequence of Corynebacterium casei LMG S-19264T (=DSM 44701T), isolated from a smear-ripened cheese.</title>
        <authorList>
            <consortium name="US DOE Joint Genome Institute (JGI-PGF)"/>
            <person name="Walter F."/>
            <person name="Albersmeier A."/>
            <person name="Kalinowski J."/>
            <person name="Ruckert C."/>
        </authorList>
    </citation>
    <scope>NUCLEOTIDE SEQUENCE</scope>
    <source>
        <strain evidence="3">CGMCC 1.15478</strain>
    </source>
</reference>
<evidence type="ECO:0000256" key="1">
    <source>
        <dbReference type="SAM" id="MobiDB-lite"/>
    </source>
</evidence>
<dbReference type="InterPro" id="IPR036465">
    <property type="entry name" value="vWFA_dom_sf"/>
</dbReference>
<feature type="domain" description="VWFA" evidence="2">
    <location>
        <begin position="352"/>
        <end position="456"/>
    </location>
</feature>
<evidence type="ECO:0000313" key="3">
    <source>
        <dbReference type="EMBL" id="GGC75052.1"/>
    </source>
</evidence>
<evidence type="ECO:0000259" key="2">
    <source>
        <dbReference type="Pfam" id="PF13519"/>
    </source>
</evidence>
<dbReference type="Pfam" id="PF13519">
    <property type="entry name" value="VWA_2"/>
    <property type="match status" value="1"/>
</dbReference>
<organism evidence="3 4">
    <name type="scientific">Hoyosella rhizosphaerae</name>
    <dbReference type="NCBI Taxonomy" id="1755582"/>
    <lineage>
        <taxon>Bacteria</taxon>
        <taxon>Bacillati</taxon>
        <taxon>Actinomycetota</taxon>
        <taxon>Actinomycetes</taxon>
        <taxon>Mycobacteriales</taxon>
        <taxon>Hoyosellaceae</taxon>
        <taxon>Hoyosella</taxon>
    </lineage>
</organism>
<dbReference type="SUPFAM" id="SSF53300">
    <property type="entry name" value="vWA-like"/>
    <property type="match status" value="1"/>
</dbReference>
<dbReference type="EMBL" id="BMJH01000004">
    <property type="protein sequence ID" value="GGC75052.1"/>
    <property type="molecule type" value="Genomic_DNA"/>
</dbReference>
<dbReference type="AlphaFoldDB" id="A0A916UJ91"/>
<protein>
    <recommendedName>
        <fullName evidence="2">VWFA domain-containing protein</fullName>
    </recommendedName>
</protein>
<name>A0A916UJ91_9ACTN</name>
<accession>A0A916UJ91</accession>
<dbReference type="RefSeq" id="WP_188677104.1">
    <property type="nucleotide sequence ID" value="NZ_BMJH01000004.1"/>
</dbReference>
<keyword evidence="4" id="KW-1185">Reference proteome</keyword>
<dbReference type="Gene3D" id="3.40.50.410">
    <property type="entry name" value="von Willebrand factor, type A domain"/>
    <property type="match status" value="1"/>
</dbReference>
<dbReference type="InterPro" id="IPR002035">
    <property type="entry name" value="VWF_A"/>
</dbReference>
<dbReference type="PANTHER" id="PTHR43473:SF2">
    <property type="entry name" value="MAGNESIUM-CHELATASE SUBUNIT CHLD, CHLOROPLASTIC"/>
    <property type="match status" value="1"/>
</dbReference>
<evidence type="ECO:0000313" key="4">
    <source>
        <dbReference type="Proteomes" id="UP000641514"/>
    </source>
</evidence>